<evidence type="ECO:0000313" key="2">
    <source>
        <dbReference type="Proteomes" id="UP001147760"/>
    </source>
</evidence>
<gene>
    <name evidence="1" type="ORF">N7530_012641</name>
</gene>
<comment type="caution">
    <text evidence="1">The sequence shown here is derived from an EMBL/GenBank/DDBJ whole genome shotgun (WGS) entry which is preliminary data.</text>
</comment>
<keyword evidence="2" id="KW-1185">Reference proteome</keyword>
<name>A0A9W9WFX1_9EURO</name>
<dbReference type="AlphaFoldDB" id="A0A9W9WFX1"/>
<accession>A0A9W9WFX1</accession>
<sequence>MTRVRYEQPHRHGGRAGPNWYKSDSDWTEFLRRYRWHVADLLEYSIFETVYVVDILDGFKATVFGNQALIEGASTTTIRGHFQQWATVAIQED</sequence>
<reference evidence="1" key="2">
    <citation type="journal article" date="2023" name="IMA Fungus">
        <title>Comparative genomic study of the Penicillium genus elucidates a diverse pangenome and 15 lateral gene transfer events.</title>
        <authorList>
            <person name="Petersen C."/>
            <person name="Sorensen T."/>
            <person name="Nielsen M.R."/>
            <person name="Sondergaard T.E."/>
            <person name="Sorensen J.L."/>
            <person name="Fitzpatrick D.A."/>
            <person name="Frisvad J.C."/>
            <person name="Nielsen K.L."/>
        </authorList>
    </citation>
    <scope>NUCLEOTIDE SEQUENCE</scope>
    <source>
        <strain evidence="1">IBT 17660</strain>
    </source>
</reference>
<proteinExistence type="predicted"/>
<protein>
    <submittedName>
        <fullName evidence="1">Uncharacterized protein</fullName>
    </submittedName>
</protein>
<reference evidence="1" key="1">
    <citation type="submission" date="2022-12" db="EMBL/GenBank/DDBJ databases">
        <authorList>
            <person name="Petersen C."/>
        </authorList>
    </citation>
    <scope>NUCLEOTIDE SEQUENCE</scope>
    <source>
        <strain evidence="1">IBT 17660</strain>
    </source>
</reference>
<dbReference type="OrthoDB" id="4424523at2759"/>
<dbReference type="Proteomes" id="UP001147760">
    <property type="component" value="Unassembled WGS sequence"/>
</dbReference>
<dbReference type="EMBL" id="JAPWDO010000009">
    <property type="protein sequence ID" value="KAJ5457367.1"/>
    <property type="molecule type" value="Genomic_DNA"/>
</dbReference>
<evidence type="ECO:0000313" key="1">
    <source>
        <dbReference type="EMBL" id="KAJ5457367.1"/>
    </source>
</evidence>
<organism evidence="1 2">
    <name type="scientific">Penicillium desertorum</name>
    <dbReference type="NCBI Taxonomy" id="1303715"/>
    <lineage>
        <taxon>Eukaryota</taxon>
        <taxon>Fungi</taxon>
        <taxon>Dikarya</taxon>
        <taxon>Ascomycota</taxon>
        <taxon>Pezizomycotina</taxon>
        <taxon>Eurotiomycetes</taxon>
        <taxon>Eurotiomycetidae</taxon>
        <taxon>Eurotiales</taxon>
        <taxon>Aspergillaceae</taxon>
        <taxon>Penicillium</taxon>
    </lineage>
</organism>